<dbReference type="AlphaFoldDB" id="A0A7I7QUH4"/>
<dbReference type="Proteomes" id="UP000467193">
    <property type="component" value="Chromosome"/>
</dbReference>
<dbReference type="Gene3D" id="3.40.50.720">
    <property type="entry name" value="NAD(P)-binding Rossmann-like Domain"/>
    <property type="match status" value="2"/>
</dbReference>
<dbReference type="RefSeq" id="WP_163799115.1">
    <property type="nucleotide sequence ID" value="NZ_AP022588.1"/>
</dbReference>
<dbReference type="KEGG" id="msei:MSEDJ_40570"/>
<dbReference type="PANTHER" id="PTHR24321">
    <property type="entry name" value="DEHYDROGENASES, SHORT CHAIN"/>
    <property type="match status" value="1"/>
</dbReference>
<dbReference type="GO" id="GO:0016491">
    <property type="term" value="F:oxidoreductase activity"/>
    <property type="evidence" value="ECO:0007669"/>
    <property type="project" value="UniProtKB-KW"/>
</dbReference>
<sequence length="221" mass="22736">MSVAELRGCTALVTGGTSGIGLATAQLLTHAGAHVIVSDEDPDRGKLAATRLGSGTRFLPARLADLGDVDFLARQTPIDILIAAAVIADLHLLQGVYFLVAAVAQPMIRRGGGAIINVLPGAPEFSAALRSLTRTWAAEFGPHGIRVNSVAPGPPGTDNVLGRTAEPSEIAAAIAFLASPRASCITGTTLSVDGGAAIGRTRQRVARTDRSRWTDPRSGDS</sequence>
<keyword evidence="5" id="KW-1185">Reference proteome</keyword>
<comment type="similarity">
    <text evidence="1">Belongs to the short-chain dehydrogenases/reductases (SDR) family.</text>
</comment>
<feature type="compositionally biased region" description="Basic and acidic residues" evidence="3">
    <location>
        <begin position="206"/>
        <end position="221"/>
    </location>
</feature>
<dbReference type="EMBL" id="AP022588">
    <property type="protein sequence ID" value="BBY29961.1"/>
    <property type="molecule type" value="Genomic_DNA"/>
</dbReference>
<evidence type="ECO:0000313" key="5">
    <source>
        <dbReference type="Proteomes" id="UP000467193"/>
    </source>
</evidence>
<reference evidence="4 5" key="1">
    <citation type="journal article" date="2019" name="Emerg. Microbes Infect.">
        <title>Comprehensive subspecies identification of 175 nontuberculous mycobacteria species based on 7547 genomic profiles.</title>
        <authorList>
            <person name="Matsumoto Y."/>
            <person name="Kinjo T."/>
            <person name="Motooka D."/>
            <person name="Nabeya D."/>
            <person name="Jung N."/>
            <person name="Uechi K."/>
            <person name="Horii T."/>
            <person name="Iida T."/>
            <person name="Fujita J."/>
            <person name="Nakamura S."/>
        </authorList>
    </citation>
    <scope>NUCLEOTIDE SEQUENCE [LARGE SCALE GENOMIC DNA]</scope>
    <source>
        <strain evidence="4 5">JCM 17899</strain>
    </source>
</reference>
<evidence type="ECO:0000313" key="4">
    <source>
        <dbReference type="EMBL" id="BBY29961.1"/>
    </source>
</evidence>
<dbReference type="Pfam" id="PF00106">
    <property type="entry name" value="adh_short"/>
    <property type="match status" value="1"/>
</dbReference>
<gene>
    <name evidence="4" type="ORF">MSEDJ_40570</name>
</gene>
<dbReference type="PRINTS" id="PR00081">
    <property type="entry name" value="GDHRDH"/>
</dbReference>
<keyword evidence="2" id="KW-0560">Oxidoreductase</keyword>
<organism evidence="4 5">
    <name type="scientific">Mycolicibacterium sediminis</name>
    <dbReference type="NCBI Taxonomy" id="1286180"/>
    <lineage>
        <taxon>Bacteria</taxon>
        <taxon>Bacillati</taxon>
        <taxon>Actinomycetota</taxon>
        <taxon>Actinomycetes</taxon>
        <taxon>Mycobacteriales</taxon>
        <taxon>Mycobacteriaceae</taxon>
        <taxon>Mycolicibacterium</taxon>
    </lineage>
</organism>
<proteinExistence type="inferred from homology"/>
<accession>A0A7I7QUH4</accession>
<dbReference type="InterPro" id="IPR002347">
    <property type="entry name" value="SDR_fam"/>
</dbReference>
<dbReference type="PANTHER" id="PTHR24321:SF8">
    <property type="entry name" value="ESTRADIOL 17-BETA-DEHYDROGENASE 8-RELATED"/>
    <property type="match status" value="1"/>
</dbReference>
<evidence type="ECO:0000256" key="1">
    <source>
        <dbReference type="ARBA" id="ARBA00006484"/>
    </source>
</evidence>
<name>A0A7I7QUH4_9MYCO</name>
<evidence type="ECO:0000256" key="2">
    <source>
        <dbReference type="ARBA" id="ARBA00023002"/>
    </source>
</evidence>
<dbReference type="SUPFAM" id="SSF51735">
    <property type="entry name" value="NAD(P)-binding Rossmann-fold domains"/>
    <property type="match status" value="1"/>
</dbReference>
<evidence type="ECO:0000256" key="3">
    <source>
        <dbReference type="SAM" id="MobiDB-lite"/>
    </source>
</evidence>
<feature type="region of interest" description="Disordered" evidence="3">
    <location>
        <begin position="201"/>
        <end position="221"/>
    </location>
</feature>
<dbReference type="InterPro" id="IPR036291">
    <property type="entry name" value="NAD(P)-bd_dom_sf"/>
</dbReference>
<protein>
    <submittedName>
        <fullName evidence="4">3-oxoacyl-ACP reductase</fullName>
    </submittedName>
</protein>